<comment type="function">
    <text evidence="11">Key enzyme in the regulation of glycerol uptake and metabolism. Catalyzes the phosphorylation of glycerol to yield sn-glycerol 3-phosphate.</text>
</comment>
<evidence type="ECO:0000256" key="3">
    <source>
        <dbReference type="ARBA" id="ARBA00012099"/>
    </source>
</evidence>
<evidence type="ECO:0000259" key="15">
    <source>
        <dbReference type="Pfam" id="PF02782"/>
    </source>
</evidence>
<evidence type="ECO:0000256" key="11">
    <source>
        <dbReference type="ARBA" id="ARBA00054633"/>
    </source>
</evidence>
<proteinExistence type="inferred from homology"/>
<evidence type="ECO:0000256" key="8">
    <source>
        <dbReference type="ARBA" id="ARBA00022840"/>
    </source>
</evidence>
<dbReference type="EMBL" id="CP049888">
    <property type="protein sequence ID" value="QIL50249.1"/>
    <property type="molecule type" value="Genomic_DNA"/>
</dbReference>
<dbReference type="InterPro" id="IPR005999">
    <property type="entry name" value="Glycerol_kin"/>
</dbReference>
<dbReference type="PANTHER" id="PTHR10196:SF69">
    <property type="entry name" value="GLYCEROL KINASE"/>
    <property type="match status" value="1"/>
</dbReference>
<evidence type="ECO:0000256" key="4">
    <source>
        <dbReference type="ARBA" id="ARBA00022679"/>
    </source>
</evidence>
<dbReference type="CDD" id="cd07769">
    <property type="entry name" value="ASKHA_NBD_FGGY_GK"/>
    <property type="match status" value="1"/>
</dbReference>
<evidence type="ECO:0000313" key="16">
    <source>
        <dbReference type="EMBL" id="QIL50249.1"/>
    </source>
</evidence>
<dbReference type="FunFam" id="3.30.420.40:FF:000008">
    <property type="entry name" value="Glycerol kinase"/>
    <property type="match status" value="1"/>
</dbReference>
<keyword evidence="6 13" id="KW-0418">Kinase</keyword>
<dbReference type="NCBIfam" id="TIGR01311">
    <property type="entry name" value="glycerol_kin"/>
    <property type="match status" value="1"/>
</dbReference>
<reference evidence="16 17" key="1">
    <citation type="submission" date="2020-03" db="EMBL/GenBank/DDBJ databases">
        <title>Weissella sp. nov., isolated from Cybister lewisianus.</title>
        <authorList>
            <person name="Hyun D.-W."/>
            <person name="Bae J.-W."/>
        </authorList>
    </citation>
    <scope>NUCLEOTIDE SEQUENCE [LARGE SCALE GENOMIC DNA]</scope>
    <source>
        <strain evidence="16 17">HDW19</strain>
    </source>
</reference>
<organism evidence="16 17">
    <name type="scientific">Weissella coleopterorum</name>
    <dbReference type="NCBI Taxonomy" id="2714949"/>
    <lineage>
        <taxon>Bacteria</taxon>
        <taxon>Bacillati</taxon>
        <taxon>Bacillota</taxon>
        <taxon>Bacilli</taxon>
        <taxon>Lactobacillales</taxon>
        <taxon>Lactobacillaceae</taxon>
        <taxon>Weissella</taxon>
    </lineage>
</organism>
<evidence type="ECO:0000256" key="1">
    <source>
        <dbReference type="ARBA" id="ARBA00005190"/>
    </source>
</evidence>
<evidence type="ECO:0000256" key="10">
    <source>
        <dbReference type="ARBA" id="ARBA00052101"/>
    </source>
</evidence>
<evidence type="ECO:0000256" key="6">
    <source>
        <dbReference type="ARBA" id="ARBA00022777"/>
    </source>
</evidence>
<dbReference type="GO" id="GO:0005524">
    <property type="term" value="F:ATP binding"/>
    <property type="evidence" value="ECO:0007669"/>
    <property type="project" value="UniProtKB-KW"/>
</dbReference>
<accession>A0A6G8AZ55</accession>
<dbReference type="RefSeq" id="WP_166009674.1">
    <property type="nucleotide sequence ID" value="NZ_CP049888.1"/>
</dbReference>
<dbReference type="PANTHER" id="PTHR10196">
    <property type="entry name" value="SUGAR KINASE"/>
    <property type="match status" value="1"/>
</dbReference>
<dbReference type="PROSITE" id="PS00933">
    <property type="entry name" value="FGGY_KINASES_1"/>
    <property type="match status" value="1"/>
</dbReference>
<protein>
    <recommendedName>
        <fullName evidence="3">glycerol kinase</fullName>
        <ecNumber evidence="3">2.7.1.30</ecNumber>
    </recommendedName>
    <alternativeName>
        <fullName evidence="9">ATP:glycerol 3-phosphotransferase</fullName>
    </alternativeName>
</protein>
<dbReference type="InterPro" id="IPR000577">
    <property type="entry name" value="Carb_kinase_FGGY"/>
</dbReference>
<dbReference type="InterPro" id="IPR018484">
    <property type="entry name" value="FGGY_N"/>
</dbReference>
<dbReference type="NCBIfam" id="NF000756">
    <property type="entry name" value="PRK00047.1"/>
    <property type="match status" value="1"/>
</dbReference>
<dbReference type="EC" id="2.7.1.30" evidence="3"/>
<comment type="catalytic activity">
    <reaction evidence="10">
        <text>glycerol + ATP = sn-glycerol 3-phosphate + ADP + H(+)</text>
        <dbReference type="Rhea" id="RHEA:21644"/>
        <dbReference type="ChEBI" id="CHEBI:15378"/>
        <dbReference type="ChEBI" id="CHEBI:17754"/>
        <dbReference type="ChEBI" id="CHEBI:30616"/>
        <dbReference type="ChEBI" id="CHEBI:57597"/>
        <dbReference type="ChEBI" id="CHEBI:456216"/>
        <dbReference type="EC" id="2.7.1.30"/>
    </reaction>
</comment>
<evidence type="ECO:0000256" key="9">
    <source>
        <dbReference type="ARBA" id="ARBA00043149"/>
    </source>
</evidence>
<evidence type="ECO:0000256" key="12">
    <source>
        <dbReference type="ARBA" id="ARBA00063665"/>
    </source>
</evidence>
<dbReference type="AlphaFoldDB" id="A0A6G8AZ55"/>
<dbReference type="SUPFAM" id="SSF53067">
    <property type="entry name" value="Actin-like ATPase domain"/>
    <property type="match status" value="2"/>
</dbReference>
<evidence type="ECO:0000259" key="14">
    <source>
        <dbReference type="Pfam" id="PF00370"/>
    </source>
</evidence>
<evidence type="ECO:0000313" key="17">
    <source>
        <dbReference type="Proteomes" id="UP000500741"/>
    </source>
</evidence>
<comment type="pathway">
    <text evidence="1">Polyol metabolism; glycerol degradation via glycerol kinase pathway; sn-glycerol 3-phosphate from glycerol: step 1/1.</text>
</comment>
<dbReference type="InterPro" id="IPR018485">
    <property type="entry name" value="FGGY_C"/>
</dbReference>
<keyword evidence="7" id="KW-0319">Glycerol metabolism</keyword>
<evidence type="ECO:0000256" key="5">
    <source>
        <dbReference type="ARBA" id="ARBA00022741"/>
    </source>
</evidence>
<keyword evidence="17" id="KW-1185">Reference proteome</keyword>
<dbReference type="Pfam" id="PF00370">
    <property type="entry name" value="FGGY_N"/>
    <property type="match status" value="1"/>
</dbReference>
<dbReference type="PROSITE" id="PS00445">
    <property type="entry name" value="FGGY_KINASES_2"/>
    <property type="match status" value="1"/>
</dbReference>
<dbReference type="PIRSF" id="PIRSF000538">
    <property type="entry name" value="GlpK"/>
    <property type="match status" value="1"/>
</dbReference>
<dbReference type="KEGG" id="wco:G7084_02250"/>
<feature type="domain" description="Carbohydrate kinase FGGY C-terminal" evidence="15">
    <location>
        <begin position="265"/>
        <end position="453"/>
    </location>
</feature>
<comment type="subunit">
    <text evidence="12">Homotetramer and homodimer (in equilibrium).</text>
</comment>
<dbReference type="Gene3D" id="3.30.420.40">
    <property type="match status" value="2"/>
</dbReference>
<gene>
    <name evidence="16" type="primary">glpK</name>
    <name evidence="16" type="ORF">G7084_02250</name>
</gene>
<evidence type="ECO:0000256" key="2">
    <source>
        <dbReference type="ARBA" id="ARBA00009156"/>
    </source>
</evidence>
<dbReference type="GO" id="GO:0019563">
    <property type="term" value="P:glycerol catabolic process"/>
    <property type="evidence" value="ECO:0007669"/>
    <property type="project" value="TreeGrafter"/>
</dbReference>
<keyword evidence="8" id="KW-0067">ATP-binding</keyword>
<keyword evidence="5" id="KW-0547">Nucleotide-binding</keyword>
<name>A0A6G8AZ55_9LACO</name>
<feature type="domain" description="Carbohydrate kinase FGGY N-terminal" evidence="14">
    <location>
        <begin position="8"/>
        <end position="255"/>
    </location>
</feature>
<keyword evidence="4 13" id="KW-0808">Transferase</keyword>
<evidence type="ECO:0000256" key="7">
    <source>
        <dbReference type="ARBA" id="ARBA00022798"/>
    </source>
</evidence>
<dbReference type="FunFam" id="3.30.420.40:FF:000007">
    <property type="entry name" value="Glycerol kinase"/>
    <property type="match status" value="1"/>
</dbReference>
<dbReference type="Pfam" id="PF02782">
    <property type="entry name" value="FGGY_C"/>
    <property type="match status" value="1"/>
</dbReference>
<dbReference type="InterPro" id="IPR043129">
    <property type="entry name" value="ATPase_NBD"/>
</dbReference>
<dbReference type="GO" id="GO:0004370">
    <property type="term" value="F:glycerol kinase activity"/>
    <property type="evidence" value="ECO:0007669"/>
    <property type="project" value="UniProtKB-EC"/>
</dbReference>
<dbReference type="GO" id="GO:0006072">
    <property type="term" value="P:glycerol-3-phosphate metabolic process"/>
    <property type="evidence" value="ECO:0007669"/>
    <property type="project" value="InterPro"/>
</dbReference>
<sequence>MAIKRPEYILAIDQGTTGSRAVLFNQNARRVASTAIPLTPINPQVGWEEQSPEAIWRTTKNAITDTMIEAGIQAQSIQAIGIASQRESTIVWNRQTGQPIYNAIIWSSTQSQTIADQVKADGYEELIREKTGLPLSAYFSATKIRWILDHVKGAQAAAEKGDLLFGTVDSWLVWQLSDRQSHITDISNASRTMLFNIRTRTWDEELLKIFNIPKNMLPEVTKSNGQIATTGPLRFFGAEVPIAAVIGDQNAGLIGQLGFQAGTVKTTYGSGAFLLLNTGDQLINSNHDLISTIAYQINDKPVYALEGSVFTAGSAIRWLNDGLNLIDEVPDSWEAAEKSTSDDELYVVPAFAGLGAPYWDPQARGSVFGITRGTNKNDFIKATVQSIAYQIADILRTMREDSGAQLAAIKVDGSVSRNPYLMQFQADITGLTIDRSMYEDTTPLGAAFLAGLAIGYWESPEALAGLSSRGREFTPQMSVQRRKELKKGWKTAIQATSYFSSQNSDENG</sequence>
<evidence type="ECO:0000256" key="13">
    <source>
        <dbReference type="RuleBase" id="RU003733"/>
    </source>
</evidence>
<dbReference type="GO" id="GO:0005829">
    <property type="term" value="C:cytosol"/>
    <property type="evidence" value="ECO:0007669"/>
    <property type="project" value="TreeGrafter"/>
</dbReference>
<dbReference type="Proteomes" id="UP000500741">
    <property type="component" value="Chromosome"/>
</dbReference>
<comment type="similarity">
    <text evidence="2 13">Belongs to the FGGY kinase family.</text>
</comment>
<dbReference type="InterPro" id="IPR018483">
    <property type="entry name" value="Carb_kinase_FGGY_CS"/>
</dbReference>